<dbReference type="AlphaFoldDB" id="A0AAD5WJD1"/>
<evidence type="ECO:0000313" key="1">
    <source>
        <dbReference type="EMBL" id="KAJ1371976.1"/>
    </source>
</evidence>
<comment type="caution">
    <text evidence="1">The sequence shown here is derived from an EMBL/GenBank/DDBJ whole genome shotgun (WGS) entry which is preliminary data.</text>
</comment>
<keyword evidence="2" id="KW-1185">Reference proteome</keyword>
<organism evidence="1 2">
    <name type="scientific">Parelaphostrongylus tenuis</name>
    <name type="common">Meningeal worm</name>
    <dbReference type="NCBI Taxonomy" id="148309"/>
    <lineage>
        <taxon>Eukaryota</taxon>
        <taxon>Metazoa</taxon>
        <taxon>Ecdysozoa</taxon>
        <taxon>Nematoda</taxon>
        <taxon>Chromadorea</taxon>
        <taxon>Rhabditida</taxon>
        <taxon>Rhabditina</taxon>
        <taxon>Rhabditomorpha</taxon>
        <taxon>Strongyloidea</taxon>
        <taxon>Metastrongylidae</taxon>
        <taxon>Parelaphostrongylus</taxon>
    </lineage>
</organism>
<evidence type="ECO:0000313" key="2">
    <source>
        <dbReference type="Proteomes" id="UP001196413"/>
    </source>
</evidence>
<reference evidence="1" key="1">
    <citation type="submission" date="2021-06" db="EMBL/GenBank/DDBJ databases">
        <title>Parelaphostrongylus tenuis whole genome reference sequence.</title>
        <authorList>
            <person name="Garwood T.J."/>
            <person name="Larsen P.A."/>
            <person name="Fountain-Jones N.M."/>
            <person name="Garbe J.R."/>
            <person name="Macchietto M.G."/>
            <person name="Kania S.A."/>
            <person name="Gerhold R.W."/>
            <person name="Richards J.E."/>
            <person name="Wolf T.M."/>
        </authorList>
    </citation>
    <scope>NUCLEOTIDE SEQUENCE</scope>
    <source>
        <strain evidence="1">MNPRO001-30</strain>
        <tissue evidence="1">Meninges</tissue>
    </source>
</reference>
<proteinExistence type="predicted"/>
<sequence>MQNGLVILRMRRPFTAITPAPTLRSVKNTKDPLCNILTMKGKSEIQVNLKAN</sequence>
<gene>
    <name evidence="1" type="ORF">KIN20_034025</name>
</gene>
<protein>
    <submittedName>
        <fullName evidence="1">Uncharacterized protein</fullName>
    </submittedName>
</protein>
<accession>A0AAD5WJD1</accession>
<dbReference type="Proteomes" id="UP001196413">
    <property type="component" value="Unassembled WGS sequence"/>
</dbReference>
<name>A0AAD5WJD1_PARTN</name>
<dbReference type="EMBL" id="JAHQIW010007073">
    <property type="protein sequence ID" value="KAJ1371976.1"/>
    <property type="molecule type" value="Genomic_DNA"/>
</dbReference>